<keyword evidence="3" id="KW-0378">Hydrolase</keyword>
<name>U2PWQ8_LEPWF</name>
<dbReference type="AlphaFoldDB" id="U2PWQ8"/>
<dbReference type="GO" id="GO:0003924">
    <property type="term" value="F:GTPase activity"/>
    <property type="evidence" value="ECO:0007669"/>
    <property type="project" value="InterPro"/>
</dbReference>
<keyword evidence="2" id="KW-0547">Nucleotide-binding</keyword>
<evidence type="ECO:0000256" key="1">
    <source>
        <dbReference type="ARBA" id="ARBA00004370"/>
    </source>
</evidence>
<keyword evidence="6" id="KW-0175">Coiled coil</keyword>
<evidence type="ECO:0000259" key="7">
    <source>
        <dbReference type="Pfam" id="PF00350"/>
    </source>
</evidence>
<keyword evidence="4" id="KW-0342">GTP-binding</keyword>
<accession>U2PWQ8</accession>
<keyword evidence="5" id="KW-0472">Membrane</keyword>
<evidence type="ECO:0000256" key="4">
    <source>
        <dbReference type="ARBA" id="ARBA00023134"/>
    </source>
</evidence>
<evidence type="ECO:0000256" key="6">
    <source>
        <dbReference type="SAM" id="Coils"/>
    </source>
</evidence>
<dbReference type="PANTHER" id="PTHR10465">
    <property type="entry name" value="TRANSMEMBRANE GTPASE FZO1"/>
    <property type="match status" value="1"/>
</dbReference>
<dbReference type="EMBL" id="AWVM01000095">
    <property type="protein sequence ID" value="ERK48516.1"/>
    <property type="molecule type" value="Genomic_DNA"/>
</dbReference>
<dbReference type="HOGENOM" id="CLU_557561_0_0_0"/>
<feature type="domain" description="Dynamin N-terminal" evidence="7">
    <location>
        <begin position="82"/>
        <end position="278"/>
    </location>
</feature>
<organism evidence="8 9">
    <name type="scientific">Leptotrichia wadei (strain F0279)</name>
    <dbReference type="NCBI Taxonomy" id="888055"/>
    <lineage>
        <taxon>Bacteria</taxon>
        <taxon>Fusobacteriati</taxon>
        <taxon>Fusobacteriota</taxon>
        <taxon>Fusobacteriia</taxon>
        <taxon>Fusobacteriales</taxon>
        <taxon>Leptotrichiaceae</taxon>
        <taxon>Leptotrichia</taxon>
    </lineage>
</organism>
<proteinExistence type="predicted"/>
<evidence type="ECO:0000256" key="3">
    <source>
        <dbReference type="ARBA" id="ARBA00022801"/>
    </source>
</evidence>
<dbReference type="eggNOG" id="COG0699">
    <property type="taxonomic scope" value="Bacteria"/>
</dbReference>
<dbReference type="GO" id="GO:0005525">
    <property type="term" value="F:GTP binding"/>
    <property type="evidence" value="ECO:0007669"/>
    <property type="project" value="UniProtKB-KW"/>
</dbReference>
<comment type="subcellular location">
    <subcellularLocation>
        <location evidence="1">Membrane</location>
    </subcellularLocation>
</comment>
<dbReference type="Proteomes" id="UP000016626">
    <property type="component" value="Unassembled WGS sequence"/>
</dbReference>
<evidence type="ECO:0000313" key="9">
    <source>
        <dbReference type="Proteomes" id="UP000016626"/>
    </source>
</evidence>
<feature type="coiled-coil region" evidence="6">
    <location>
        <begin position="445"/>
        <end position="508"/>
    </location>
</feature>
<sequence>MKMLNLEQYIRSNNEELVNIHWNETINEYVKRLNGSKILFKKLSEKEYFKSSNTLKENIFFKEINSEISRYISDSKNPSYQIAIVGAVKAGKSTLINALIGYDLASTNVTPETATLTKIKTTDKNSITVKFYSKKDWKKIWNDAQKSTNATIFKEEFDNLRAKEIECEMLEKSDVFKEFDNLDSMKNEIKKWTSSHAREHYFVKEIEIGVEKLNLPPQVCLVDTPGLNDPVQYRSNITSEYIHSANAVIICVNSKTLRNEEITTILEVLTKAQDKKDKVYILGTQIDIMNSQADWEQQQEEWLKHLKEKQFYGSLEMAKKQLIGVSSYFYSNAIKLSSNTDIDSLEDVLDNLVKIEEMSKQERRELLKLYNKNNLTPKDIDQIKRRLIDYSNIEILKDNIQNKLILGFNESLKIDFINRYNYLKNKIETFKNEHIKKIQGNINSFTQSENELKQQILQNEEQKKNLKNLNEKLKLKIKEITQAFNTDFEELNTNFNELMKNIRKVKFEEESEVK</sequence>
<dbReference type="PANTHER" id="PTHR10465:SF0">
    <property type="entry name" value="SARCALUMENIN"/>
    <property type="match status" value="1"/>
</dbReference>
<gene>
    <name evidence="8" type="ORF">HMPREF9015_01812</name>
</gene>
<reference evidence="8 9" key="1">
    <citation type="submission" date="2013-06" db="EMBL/GenBank/DDBJ databases">
        <authorList>
            <person name="Weinstock G."/>
            <person name="Sodergren E."/>
            <person name="Lobos E.A."/>
            <person name="Fulton L."/>
            <person name="Fulton R."/>
            <person name="Courtney L."/>
            <person name="Fronick C."/>
            <person name="O'Laughlin M."/>
            <person name="Godfrey J."/>
            <person name="Wilson R.M."/>
            <person name="Miner T."/>
            <person name="Farmer C."/>
            <person name="Delehaunty K."/>
            <person name="Cordes M."/>
            <person name="Minx P."/>
            <person name="Tomlinson C."/>
            <person name="Chen J."/>
            <person name="Wollam A."/>
            <person name="Pepin K.H."/>
            <person name="Bhonagiri V."/>
            <person name="Zhang X."/>
            <person name="Warren W."/>
            <person name="Mitreva M."/>
            <person name="Mardis E.R."/>
            <person name="Wilson R.K."/>
        </authorList>
    </citation>
    <scope>NUCLEOTIDE SEQUENCE [LARGE SCALE GENOMIC DNA]</scope>
    <source>
        <strain evidence="8 9">F0279</strain>
    </source>
</reference>
<dbReference type="InterPro" id="IPR045063">
    <property type="entry name" value="Dynamin_N"/>
</dbReference>
<dbReference type="InterPro" id="IPR027417">
    <property type="entry name" value="P-loop_NTPase"/>
</dbReference>
<dbReference type="GO" id="GO:0016020">
    <property type="term" value="C:membrane"/>
    <property type="evidence" value="ECO:0007669"/>
    <property type="project" value="UniProtKB-SubCell"/>
</dbReference>
<protein>
    <recommendedName>
        <fullName evidence="7">Dynamin N-terminal domain-containing protein</fullName>
    </recommendedName>
</protein>
<dbReference type="SUPFAM" id="SSF52540">
    <property type="entry name" value="P-loop containing nucleoside triphosphate hydrolases"/>
    <property type="match status" value="1"/>
</dbReference>
<evidence type="ECO:0000313" key="8">
    <source>
        <dbReference type="EMBL" id="ERK48516.1"/>
    </source>
</evidence>
<dbReference type="Pfam" id="PF00350">
    <property type="entry name" value="Dynamin_N"/>
    <property type="match status" value="1"/>
</dbReference>
<evidence type="ECO:0000256" key="5">
    <source>
        <dbReference type="ARBA" id="ARBA00023136"/>
    </source>
</evidence>
<comment type="caution">
    <text evidence="8">The sequence shown here is derived from an EMBL/GenBank/DDBJ whole genome shotgun (WGS) entry which is preliminary data.</text>
</comment>
<dbReference type="InterPro" id="IPR027094">
    <property type="entry name" value="Mitofusin_fam"/>
</dbReference>
<dbReference type="Gene3D" id="3.40.50.300">
    <property type="entry name" value="P-loop containing nucleotide triphosphate hydrolases"/>
    <property type="match status" value="1"/>
</dbReference>
<dbReference type="PATRIC" id="fig|888055.3.peg.1737"/>
<evidence type="ECO:0000256" key="2">
    <source>
        <dbReference type="ARBA" id="ARBA00022741"/>
    </source>
</evidence>